<evidence type="ECO:0000256" key="6">
    <source>
        <dbReference type="ARBA" id="ARBA00022729"/>
    </source>
</evidence>
<keyword evidence="15" id="KW-1185">Reference proteome</keyword>
<comment type="cofactor">
    <cofactor evidence="1">
        <name>Zn(2+)</name>
        <dbReference type="ChEBI" id="CHEBI:29105"/>
    </cofactor>
</comment>
<dbReference type="GO" id="GO:0046872">
    <property type="term" value="F:metal ion binding"/>
    <property type="evidence" value="ECO:0007669"/>
    <property type="project" value="UniProtKB-KW"/>
</dbReference>
<evidence type="ECO:0000313" key="15">
    <source>
        <dbReference type="Proteomes" id="UP001591681"/>
    </source>
</evidence>
<comment type="similarity">
    <text evidence="2 11">Belongs to the peptidase M14 family.</text>
</comment>
<dbReference type="GO" id="GO:0008237">
    <property type="term" value="F:metallopeptidase activity"/>
    <property type="evidence" value="ECO:0007669"/>
    <property type="project" value="UniProtKB-KW"/>
</dbReference>
<dbReference type="GO" id="GO:0004180">
    <property type="term" value="F:carboxypeptidase activity"/>
    <property type="evidence" value="ECO:0007669"/>
    <property type="project" value="UniProtKB-KW"/>
</dbReference>
<evidence type="ECO:0000256" key="2">
    <source>
        <dbReference type="ARBA" id="ARBA00005988"/>
    </source>
</evidence>
<keyword evidence="9" id="KW-0482">Metalloprotease</keyword>
<keyword evidence="5" id="KW-0479">Metal-binding</keyword>
<dbReference type="Pfam" id="PF00246">
    <property type="entry name" value="Peptidase_M14"/>
    <property type="match status" value="1"/>
</dbReference>
<dbReference type="GO" id="GO:0006508">
    <property type="term" value="P:proteolysis"/>
    <property type="evidence" value="ECO:0007669"/>
    <property type="project" value="UniProtKB-KW"/>
</dbReference>
<dbReference type="CDD" id="cd06246">
    <property type="entry name" value="M14_CPB2"/>
    <property type="match status" value="1"/>
</dbReference>
<name>A0ABD1JJV4_9TELE</name>
<keyword evidence="10" id="KW-1015">Disulfide bond</keyword>
<keyword evidence="7" id="KW-0378">Hydrolase</keyword>
<evidence type="ECO:0000256" key="4">
    <source>
        <dbReference type="ARBA" id="ARBA00022670"/>
    </source>
</evidence>
<evidence type="ECO:0000256" key="11">
    <source>
        <dbReference type="PROSITE-ProRule" id="PRU01379"/>
    </source>
</evidence>
<dbReference type="EMBL" id="JBHFQA010000014">
    <property type="protein sequence ID" value="KAL2087439.1"/>
    <property type="molecule type" value="Genomic_DNA"/>
</dbReference>
<dbReference type="Pfam" id="PF02244">
    <property type="entry name" value="Propep_M14"/>
    <property type="match status" value="1"/>
</dbReference>
<evidence type="ECO:0000256" key="5">
    <source>
        <dbReference type="ARBA" id="ARBA00022723"/>
    </source>
</evidence>
<evidence type="ECO:0000256" key="10">
    <source>
        <dbReference type="ARBA" id="ARBA00023157"/>
    </source>
</evidence>
<dbReference type="Proteomes" id="UP001591681">
    <property type="component" value="Unassembled WGS sequence"/>
</dbReference>
<dbReference type="SUPFAM" id="SSF54897">
    <property type="entry name" value="Protease propeptides/inhibitors"/>
    <property type="match status" value="1"/>
</dbReference>
<dbReference type="InterPro" id="IPR057247">
    <property type="entry name" value="CARBOXYPEPT_ZN_2"/>
</dbReference>
<evidence type="ECO:0000313" key="14">
    <source>
        <dbReference type="EMBL" id="KAL2087439.1"/>
    </source>
</evidence>
<feature type="domain" description="Peptidase M14" evidence="13">
    <location>
        <begin position="130"/>
        <end position="426"/>
    </location>
</feature>
<reference evidence="14 15" key="1">
    <citation type="submission" date="2024-09" db="EMBL/GenBank/DDBJ databases">
        <title>A chromosome-level genome assembly of Gray's grenadier anchovy, Coilia grayii.</title>
        <authorList>
            <person name="Fu Z."/>
        </authorList>
    </citation>
    <scope>NUCLEOTIDE SEQUENCE [LARGE SCALE GENOMIC DNA]</scope>
    <source>
        <strain evidence="14">G4</strain>
        <tissue evidence="14">Muscle</tissue>
    </source>
</reference>
<feature type="signal peptide" evidence="12">
    <location>
        <begin position="1"/>
        <end position="28"/>
    </location>
</feature>
<dbReference type="PANTHER" id="PTHR11705:SF17">
    <property type="entry name" value="CARBOXYPEPTIDASE B2"/>
    <property type="match status" value="1"/>
</dbReference>
<dbReference type="SMART" id="SM00631">
    <property type="entry name" value="Zn_pept"/>
    <property type="match status" value="1"/>
</dbReference>
<dbReference type="InterPro" id="IPR033849">
    <property type="entry name" value="CPB2"/>
</dbReference>
<evidence type="ECO:0000256" key="7">
    <source>
        <dbReference type="ARBA" id="ARBA00022801"/>
    </source>
</evidence>
<evidence type="ECO:0000256" key="1">
    <source>
        <dbReference type="ARBA" id="ARBA00001947"/>
    </source>
</evidence>
<evidence type="ECO:0000256" key="12">
    <source>
        <dbReference type="SAM" id="SignalP"/>
    </source>
</evidence>
<protein>
    <recommendedName>
        <fullName evidence="13">Peptidase M14 domain-containing protein</fullName>
    </recommendedName>
</protein>
<dbReference type="SUPFAM" id="SSF53187">
    <property type="entry name" value="Zn-dependent exopeptidases"/>
    <property type="match status" value="1"/>
</dbReference>
<dbReference type="InterPro" id="IPR003146">
    <property type="entry name" value="M14A_act_pep"/>
</dbReference>
<evidence type="ECO:0000256" key="9">
    <source>
        <dbReference type="ARBA" id="ARBA00023049"/>
    </source>
</evidence>
<keyword evidence="4" id="KW-0645">Protease</keyword>
<feature type="chain" id="PRO_5044770326" description="Peptidase M14 domain-containing protein" evidence="12">
    <location>
        <begin position="29"/>
        <end position="431"/>
    </location>
</feature>
<evidence type="ECO:0000256" key="8">
    <source>
        <dbReference type="ARBA" id="ARBA00022833"/>
    </source>
</evidence>
<comment type="caution">
    <text evidence="14">The sequence shown here is derived from an EMBL/GenBank/DDBJ whole genome shotgun (WGS) entry which is preliminary data.</text>
</comment>
<evidence type="ECO:0000259" key="13">
    <source>
        <dbReference type="PROSITE" id="PS52035"/>
    </source>
</evidence>
<dbReference type="AlphaFoldDB" id="A0ABD1JJV4"/>
<feature type="active site" description="Proton donor/acceptor" evidence="11">
    <location>
        <position position="392"/>
    </location>
</feature>
<dbReference type="InterPro" id="IPR036990">
    <property type="entry name" value="M14A-like_propep"/>
</dbReference>
<dbReference type="Gene3D" id="3.30.70.340">
    <property type="entry name" value="Metallocarboxypeptidase-like"/>
    <property type="match status" value="1"/>
</dbReference>
<keyword evidence="6 12" id="KW-0732">Signal</keyword>
<dbReference type="PROSITE" id="PS00133">
    <property type="entry name" value="CARBOXYPEPT_ZN_2"/>
    <property type="match status" value="1"/>
</dbReference>
<proteinExistence type="inferred from homology"/>
<keyword evidence="8" id="KW-0862">Zinc</keyword>
<dbReference type="Gene3D" id="3.40.630.10">
    <property type="entry name" value="Zn peptidases"/>
    <property type="match status" value="1"/>
</dbReference>
<sequence length="431" mass="49574">MAWLRMKLQILLIIYVLSLFKFPDKCHSTEVPDGKVLSITASTPEQVDILRNISSQYETVLWQPASPMYITANSEVHLYVPQESVLNVTTLLQSHQLTYRSMVENTQPLIEMQTRDDSKDPKSMGKFYERYHPLEEIYFWINKTTVDHPNMVKVFLIGSSVEKRPLYVLKLSGRASSTPKNAIWVDCGIHAREWISPAFCMWLVDHCITQYEANRDITEILNSMDIYVLPMMNPDGYEYTWTAQRMWRKNRAKHPDSDCVGVDLNRNFDANWCTSGASSRSCDQTYCGQFPESEPEAQAVANFLRSNKNTVKAYFSIHSYSQMLLFPYSCSYEQARNHDELNEMAQDAAKDIQRYYGNQYKFGPGSQTIYLAPGGSDDWAYNLGIDYSFTFELQDRGKYGFLLPPSHIAKACKEGLQALKSISLKVIQRSQ</sequence>
<dbReference type="InterPro" id="IPR000834">
    <property type="entry name" value="Peptidase_M14"/>
</dbReference>
<dbReference type="PANTHER" id="PTHR11705">
    <property type="entry name" value="PROTEASE FAMILY M14 CARBOXYPEPTIDASE A,B"/>
    <property type="match status" value="1"/>
</dbReference>
<accession>A0ABD1JJV4</accession>
<gene>
    <name evidence="14" type="ORF">ACEWY4_016267</name>
</gene>
<evidence type="ECO:0000256" key="3">
    <source>
        <dbReference type="ARBA" id="ARBA00022645"/>
    </source>
</evidence>
<organism evidence="14 15">
    <name type="scientific">Coilia grayii</name>
    <name type="common">Gray's grenadier anchovy</name>
    <dbReference type="NCBI Taxonomy" id="363190"/>
    <lineage>
        <taxon>Eukaryota</taxon>
        <taxon>Metazoa</taxon>
        <taxon>Chordata</taxon>
        <taxon>Craniata</taxon>
        <taxon>Vertebrata</taxon>
        <taxon>Euteleostomi</taxon>
        <taxon>Actinopterygii</taxon>
        <taxon>Neopterygii</taxon>
        <taxon>Teleostei</taxon>
        <taxon>Clupei</taxon>
        <taxon>Clupeiformes</taxon>
        <taxon>Clupeoidei</taxon>
        <taxon>Engraulidae</taxon>
        <taxon>Coilinae</taxon>
        <taxon>Coilia</taxon>
    </lineage>
</organism>
<dbReference type="PRINTS" id="PR00765">
    <property type="entry name" value="CRBOXYPTASEA"/>
</dbReference>
<dbReference type="FunFam" id="3.40.630.10:FF:000001">
    <property type="entry name" value="Carboxypeptidase B"/>
    <property type="match status" value="1"/>
</dbReference>
<keyword evidence="3" id="KW-0121">Carboxypeptidase</keyword>
<dbReference type="PROSITE" id="PS52035">
    <property type="entry name" value="PEPTIDASE_M14"/>
    <property type="match status" value="1"/>
</dbReference>